<dbReference type="Proteomes" id="UP001301012">
    <property type="component" value="Unassembled WGS sequence"/>
</dbReference>
<dbReference type="InterPro" id="IPR014743">
    <property type="entry name" value="Cl-channel_core"/>
</dbReference>
<dbReference type="Pfam" id="PF00654">
    <property type="entry name" value="Voltage_CLC"/>
    <property type="match status" value="1"/>
</dbReference>
<feature type="transmembrane region" description="Helical" evidence="5">
    <location>
        <begin position="21"/>
        <end position="40"/>
    </location>
</feature>
<feature type="transmembrane region" description="Helical" evidence="5">
    <location>
        <begin position="261"/>
        <end position="281"/>
    </location>
</feature>
<comment type="caution">
    <text evidence="6">The sequence shown here is derived from an EMBL/GenBank/DDBJ whole genome shotgun (WGS) entry which is preliminary data.</text>
</comment>
<dbReference type="CDD" id="cd03682">
    <property type="entry name" value="ClC_sycA_like"/>
    <property type="match status" value="1"/>
</dbReference>
<keyword evidence="2 5" id="KW-0812">Transmembrane</keyword>
<protein>
    <submittedName>
        <fullName evidence="6">Voltage-gated chloride channel family protein</fullName>
    </submittedName>
</protein>
<feature type="transmembrane region" description="Helical" evidence="5">
    <location>
        <begin position="221"/>
        <end position="240"/>
    </location>
</feature>
<evidence type="ECO:0000313" key="7">
    <source>
        <dbReference type="Proteomes" id="UP001301012"/>
    </source>
</evidence>
<dbReference type="PANTHER" id="PTHR43427">
    <property type="entry name" value="CHLORIDE CHANNEL PROTEIN CLC-E"/>
    <property type="match status" value="1"/>
</dbReference>
<organism evidence="6 7">
    <name type="scientific">Romboutsia sedimentorum</name>
    <dbReference type="NCBI Taxonomy" id="1368474"/>
    <lineage>
        <taxon>Bacteria</taxon>
        <taxon>Bacillati</taxon>
        <taxon>Bacillota</taxon>
        <taxon>Clostridia</taxon>
        <taxon>Peptostreptococcales</taxon>
        <taxon>Peptostreptococcaceae</taxon>
        <taxon>Romboutsia</taxon>
    </lineage>
</organism>
<evidence type="ECO:0000256" key="2">
    <source>
        <dbReference type="ARBA" id="ARBA00022692"/>
    </source>
</evidence>
<evidence type="ECO:0000256" key="1">
    <source>
        <dbReference type="ARBA" id="ARBA00004141"/>
    </source>
</evidence>
<dbReference type="InterPro" id="IPR050368">
    <property type="entry name" value="ClC-type_chloride_channel"/>
</dbReference>
<sequence length="407" mass="44077">MELLRKNANEVKVIANHFIKWFFLSAISGGVVGLVISLFLKSLQYATVTRENNPWIIYLLPFGGALVSYLYLKYGGDSSKGNNLIIERINNGGGYVPFKMTPLVFLGTFITHLFGGSAGREGTGVQIGASISSKLGRLINLKGMDHTILIISGVSSGFGVVFGTPIAGTVFGLEVSSIGKMRYDAIIPCLISSFIGNQIATLLKVQHTHYHMNGITDNPSIFYKVIFCAVIFGLVSKLFSELTHYLKKYFSEKIPNPCVKSFIGGILIIALVLILNTRIYLGLSLDLLGNSFEVKIIGYAFLLKLIFTSITLATGFQGGEVTPLFVIGATLGNFLSSIVNLPISFLSGLGMISVFCGATKTPLASFIMGVELFGAENIKYIFMACIISYVFSGKSGIYSSQENSIFK</sequence>
<feature type="transmembrane region" description="Helical" evidence="5">
    <location>
        <begin position="380"/>
        <end position="398"/>
    </location>
</feature>
<name>A0ABT7EAS8_9FIRM</name>
<comment type="subcellular location">
    <subcellularLocation>
        <location evidence="1">Membrane</location>
        <topology evidence="1">Multi-pass membrane protein</topology>
    </subcellularLocation>
</comment>
<dbReference type="InterPro" id="IPR001807">
    <property type="entry name" value="ClC"/>
</dbReference>
<feature type="transmembrane region" description="Helical" evidence="5">
    <location>
        <begin position="148"/>
        <end position="173"/>
    </location>
</feature>
<keyword evidence="7" id="KW-1185">Reference proteome</keyword>
<feature type="transmembrane region" description="Helical" evidence="5">
    <location>
        <begin position="55"/>
        <end position="72"/>
    </location>
</feature>
<evidence type="ECO:0000256" key="5">
    <source>
        <dbReference type="SAM" id="Phobius"/>
    </source>
</evidence>
<dbReference type="RefSeq" id="WP_284132969.1">
    <property type="nucleotide sequence ID" value="NZ_JASKYM010000005.1"/>
</dbReference>
<accession>A0ABT7EAS8</accession>
<feature type="transmembrane region" description="Helical" evidence="5">
    <location>
        <begin position="296"/>
        <end position="316"/>
    </location>
</feature>
<dbReference type="Gene3D" id="1.10.3080.10">
    <property type="entry name" value="Clc chloride channel"/>
    <property type="match status" value="1"/>
</dbReference>
<reference evidence="6 7" key="1">
    <citation type="submission" date="2023-05" db="EMBL/GenBank/DDBJ databases">
        <title>Rombocin, a short stable natural nisin variant, displays selective antimicrobial activity against Listeria monocytogenes and employs dual mode of action to kill target bacterial strains.</title>
        <authorList>
            <person name="Wambui J."/>
            <person name="Stephan R."/>
            <person name="Kuipers O.P."/>
        </authorList>
    </citation>
    <scope>NUCLEOTIDE SEQUENCE [LARGE SCALE GENOMIC DNA]</scope>
    <source>
        <strain evidence="6 7">RC002</strain>
    </source>
</reference>
<evidence type="ECO:0000256" key="3">
    <source>
        <dbReference type="ARBA" id="ARBA00022989"/>
    </source>
</evidence>
<evidence type="ECO:0000256" key="4">
    <source>
        <dbReference type="ARBA" id="ARBA00023136"/>
    </source>
</evidence>
<dbReference type="SUPFAM" id="SSF81340">
    <property type="entry name" value="Clc chloride channel"/>
    <property type="match status" value="1"/>
</dbReference>
<dbReference type="PANTHER" id="PTHR43427:SF12">
    <property type="entry name" value="CHLORIDE TRANSPORTER"/>
    <property type="match status" value="1"/>
</dbReference>
<proteinExistence type="predicted"/>
<keyword evidence="4 5" id="KW-0472">Membrane</keyword>
<dbReference type="EMBL" id="JASKYM010000005">
    <property type="protein sequence ID" value="MDK2564031.1"/>
    <property type="molecule type" value="Genomic_DNA"/>
</dbReference>
<keyword evidence="3 5" id="KW-1133">Transmembrane helix</keyword>
<evidence type="ECO:0000313" key="6">
    <source>
        <dbReference type="EMBL" id="MDK2564031.1"/>
    </source>
</evidence>
<feature type="transmembrane region" description="Helical" evidence="5">
    <location>
        <begin position="93"/>
        <end position="114"/>
    </location>
</feature>
<gene>
    <name evidence="6" type="ORF">QOZ84_10760</name>
</gene>